<reference evidence="2" key="1">
    <citation type="submission" date="2010-11" db="EMBL/GenBank/DDBJ databases">
        <title>The complete genome of Desulfurococcus mucosus DSM 2162.</title>
        <authorList>
            <consortium name="US DOE Joint Genome Institute (JGI-PGF)"/>
            <person name="Lucas S."/>
            <person name="Copeland A."/>
            <person name="Lapidus A."/>
            <person name="Bruce D."/>
            <person name="Goodwin L."/>
            <person name="Pitluck S."/>
            <person name="Kyrpides N."/>
            <person name="Mavromatis K."/>
            <person name="Pagani I."/>
            <person name="Ivanova N."/>
            <person name="Ovchinnikova G."/>
            <person name="Chertkov O."/>
            <person name="Held B."/>
            <person name="Brettin T."/>
            <person name="Detter J.C."/>
            <person name="Tapia R."/>
            <person name="Han C."/>
            <person name="Land M."/>
            <person name="Hauser L."/>
            <person name="Markowitz V."/>
            <person name="Cheng J.-F."/>
            <person name="Hugenholtz P."/>
            <person name="Woyke T."/>
            <person name="Wu D."/>
            <person name="Wirth R."/>
            <person name="Bilek Y."/>
            <person name="Hader T."/>
            <person name="Klenk H.-P."/>
            <person name="Eisen J.A."/>
        </authorList>
    </citation>
    <scope>NUCLEOTIDE SEQUENCE [LARGE SCALE GENOMIC DNA]</scope>
    <source>
        <strain evidence="2">ATCC 35584 / DSM 2162 / JCM 9187 / O7/1</strain>
    </source>
</reference>
<keyword evidence="2" id="KW-1185">Reference proteome</keyword>
<evidence type="ECO:0008006" key="3">
    <source>
        <dbReference type="Google" id="ProtNLM"/>
    </source>
</evidence>
<dbReference type="Proteomes" id="UP000001068">
    <property type="component" value="Chromosome"/>
</dbReference>
<gene>
    <name evidence="1" type="ordered locus">Desmu_0431</name>
</gene>
<dbReference type="KEGG" id="dmu:Desmu_0431"/>
<dbReference type="RefSeq" id="WP_013561971.1">
    <property type="nucleotide sequence ID" value="NC_014961.1"/>
</dbReference>
<dbReference type="Gene3D" id="3.40.50.2000">
    <property type="entry name" value="Glycogen Phosphorylase B"/>
    <property type="match status" value="1"/>
</dbReference>
<proteinExistence type="predicted"/>
<dbReference type="STRING" id="765177.Desmu_0431"/>
<protein>
    <recommendedName>
        <fullName evidence="3">Glycosyltransferase subfamily 4-like N-terminal domain-containing protein</fullName>
    </recommendedName>
</protein>
<dbReference type="EMBL" id="CP002363">
    <property type="protein sequence ID" value="ADV64749.1"/>
    <property type="molecule type" value="Genomic_DNA"/>
</dbReference>
<accession>E8R8C3</accession>
<dbReference type="GeneID" id="10153124"/>
<dbReference type="eggNOG" id="arCOG01410">
    <property type="taxonomic scope" value="Archaea"/>
</dbReference>
<sequence>MVLRTHRNSGKLRIIIVGPSAKDMSGSLLRPMNFYYSLKDLKTLSVRYLPISRLAQLFMPKTLSSLLKSDIVIVSGTNPWISAFMVLARKIFRRTTVVDVHGVAWLESISTGQPGIIGRFILFLSEYLTYKHAHYIIAASTYTSEAIYRYFTPRKARVIENALTPIFEDIVAKLKEKTVLGLREKISILLGLQNHLDKTIVVAPLPGVFSSNILAYSELMNIAWLLPSNVLIIVTGHRIKRPSLRAKNEENSRYKVIQVGFLTYPAYAALLLSSEAIILPYPKNAICGGARNKVLEAGYIGKPIVSTPAGMLFIPAIPRKHYIPLEEFLHISKNSSAFREWNSIGLEFQKLILSRYTFKVFKRSLLKELRGILTSASEYFW</sequence>
<name>E8R8C3_DESM0</name>
<dbReference type="AlphaFoldDB" id="E8R8C3"/>
<dbReference type="HOGENOM" id="CLU_061322_0_0_2"/>
<organism evidence="1 2">
    <name type="scientific">Desulfurococcus mucosus (strain ATCC 35584 / DSM 2162 / JCM 9187 / O7/1)</name>
    <dbReference type="NCBI Taxonomy" id="765177"/>
    <lineage>
        <taxon>Archaea</taxon>
        <taxon>Thermoproteota</taxon>
        <taxon>Thermoprotei</taxon>
        <taxon>Desulfurococcales</taxon>
        <taxon>Desulfurococcaceae</taxon>
        <taxon>Desulfurococcus</taxon>
    </lineage>
</organism>
<evidence type="ECO:0000313" key="1">
    <source>
        <dbReference type="EMBL" id="ADV64749.1"/>
    </source>
</evidence>
<evidence type="ECO:0000313" key="2">
    <source>
        <dbReference type="Proteomes" id="UP000001068"/>
    </source>
</evidence>
<dbReference type="OrthoDB" id="132546at2157"/>
<dbReference type="SUPFAM" id="SSF53756">
    <property type="entry name" value="UDP-Glycosyltransferase/glycogen phosphorylase"/>
    <property type="match status" value="1"/>
</dbReference>
<reference evidence="1 2" key="2">
    <citation type="journal article" date="2011" name="Stand. Genomic Sci.">
        <title>Complete genome sequence of Desulfurococcus mucosus type strain (O7/1).</title>
        <authorList>
            <person name="Wirth R."/>
            <person name="Chertkov O."/>
            <person name="Held B."/>
            <person name="Lapidus A."/>
            <person name="Nolan M."/>
            <person name="Lucas S."/>
            <person name="Hammon N."/>
            <person name="Deshpande S."/>
            <person name="Cheng J.F."/>
            <person name="Tapia R."/>
            <person name="Han C."/>
            <person name="Goodwin L."/>
            <person name="Pitluck S."/>
            <person name="Liolios K."/>
            <person name="Ioanna P."/>
            <person name="Ivanova N."/>
            <person name="Mavromatis K."/>
            <person name="Mikhailova N."/>
            <person name="Pati A."/>
            <person name="Chen A."/>
            <person name="Palaniappan K."/>
            <person name="Land M."/>
            <person name="Hauser L."/>
            <person name="Chang Y.J."/>
            <person name="Jeffries C.D."/>
            <person name="Bilek Y."/>
            <person name="Hader T."/>
            <person name="Rohde M."/>
            <person name="Spring S."/>
            <person name="Sikorski J."/>
            <person name="Goker M."/>
            <person name="Woyke T."/>
            <person name="Bristow J."/>
            <person name="Eisen J.A."/>
            <person name="Markowitz V."/>
            <person name="Hugenholtz P."/>
            <person name="Kyrpides N.C."/>
            <person name="Klenk H.P."/>
        </authorList>
    </citation>
    <scope>NUCLEOTIDE SEQUENCE [LARGE SCALE GENOMIC DNA]</scope>
    <source>
        <strain evidence="2">ATCC 35584 / DSM 2162 / JCM 9187 / O7/1</strain>
    </source>
</reference>